<evidence type="ECO:0000313" key="2">
    <source>
        <dbReference type="EMBL" id="CAG8598657.1"/>
    </source>
</evidence>
<evidence type="ECO:0000313" key="3">
    <source>
        <dbReference type="Proteomes" id="UP000789508"/>
    </source>
</evidence>
<dbReference type="EMBL" id="CAJVPS010004067">
    <property type="protein sequence ID" value="CAG8598657.1"/>
    <property type="molecule type" value="Genomic_DNA"/>
</dbReference>
<evidence type="ECO:0000259" key="1">
    <source>
        <dbReference type="Pfam" id="PF07707"/>
    </source>
</evidence>
<dbReference type="OrthoDB" id="6359816at2759"/>
<keyword evidence="3" id="KW-1185">Reference proteome</keyword>
<dbReference type="Pfam" id="PF07707">
    <property type="entry name" value="BACK"/>
    <property type="match status" value="1"/>
</dbReference>
<sequence>MRTVSIHKLFKKLNEHCLNIISEEPHMIFEANDFLSLEESVLVSILKRDDLGMDEIEIWNSIIKWGTGNTLSLSKEPVSKWTPENFAALEKTLHQCIPLIRYSDISSTDYFEKVMPYRKIIPKDMKTEILGYHLKDSTPQPIKILPPRSGSFDSKIINLKHTNYLNAPDAFIFSFDKNDLQSAKISRNNSGNQIAYRYNNYQVDDHYFNENLYISDNCNLYASSWYYHRDMEESQVNFKVDEYEVFQIVPKDHAK</sequence>
<comment type="caution">
    <text evidence="2">The sequence shown here is derived from an EMBL/GenBank/DDBJ whole genome shotgun (WGS) entry which is preliminary data.</text>
</comment>
<dbReference type="Proteomes" id="UP000789508">
    <property type="component" value="Unassembled WGS sequence"/>
</dbReference>
<accession>A0A9N9CE85</accession>
<protein>
    <submittedName>
        <fullName evidence="2">11890_t:CDS:1</fullName>
    </submittedName>
</protein>
<feature type="domain" description="BACK" evidence="1">
    <location>
        <begin position="10"/>
        <end position="66"/>
    </location>
</feature>
<dbReference type="Gene3D" id="1.25.40.420">
    <property type="match status" value="1"/>
</dbReference>
<gene>
    <name evidence="2" type="ORF">ALEPTO_LOCUS8040</name>
</gene>
<proteinExistence type="predicted"/>
<organism evidence="2 3">
    <name type="scientific">Ambispora leptoticha</name>
    <dbReference type="NCBI Taxonomy" id="144679"/>
    <lineage>
        <taxon>Eukaryota</taxon>
        <taxon>Fungi</taxon>
        <taxon>Fungi incertae sedis</taxon>
        <taxon>Mucoromycota</taxon>
        <taxon>Glomeromycotina</taxon>
        <taxon>Glomeromycetes</taxon>
        <taxon>Archaeosporales</taxon>
        <taxon>Ambisporaceae</taxon>
        <taxon>Ambispora</taxon>
    </lineage>
</organism>
<name>A0A9N9CE85_9GLOM</name>
<reference evidence="2" key="1">
    <citation type="submission" date="2021-06" db="EMBL/GenBank/DDBJ databases">
        <authorList>
            <person name="Kallberg Y."/>
            <person name="Tangrot J."/>
            <person name="Rosling A."/>
        </authorList>
    </citation>
    <scope>NUCLEOTIDE SEQUENCE</scope>
    <source>
        <strain evidence="2">FL130A</strain>
    </source>
</reference>
<dbReference type="AlphaFoldDB" id="A0A9N9CE85"/>
<dbReference type="InterPro" id="IPR011705">
    <property type="entry name" value="BACK"/>
</dbReference>